<reference evidence="1" key="2">
    <citation type="journal article" date="2015" name="Data Brief">
        <title>Shoot transcriptome of the giant reed, Arundo donax.</title>
        <authorList>
            <person name="Barrero R.A."/>
            <person name="Guerrero F.D."/>
            <person name="Moolhuijzen P."/>
            <person name="Goolsby J.A."/>
            <person name="Tidwell J."/>
            <person name="Bellgard S.E."/>
            <person name="Bellgard M.I."/>
        </authorList>
    </citation>
    <scope>NUCLEOTIDE SEQUENCE</scope>
    <source>
        <tissue evidence="1">Shoot tissue taken approximately 20 cm above the soil surface</tissue>
    </source>
</reference>
<organism evidence="1">
    <name type="scientific">Arundo donax</name>
    <name type="common">Giant reed</name>
    <name type="synonym">Donax arundinaceus</name>
    <dbReference type="NCBI Taxonomy" id="35708"/>
    <lineage>
        <taxon>Eukaryota</taxon>
        <taxon>Viridiplantae</taxon>
        <taxon>Streptophyta</taxon>
        <taxon>Embryophyta</taxon>
        <taxon>Tracheophyta</taxon>
        <taxon>Spermatophyta</taxon>
        <taxon>Magnoliopsida</taxon>
        <taxon>Liliopsida</taxon>
        <taxon>Poales</taxon>
        <taxon>Poaceae</taxon>
        <taxon>PACMAD clade</taxon>
        <taxon>Arundinoideae</taxon>
        <taxon>Arundineae</taxon>
        <taxon>Arundo</taxon>
    </lineage>
</organism>
<sequence>MLLNCCSADRYDHSRSQASVLRLKISKALVFCCEIEDCIMRRKRLACRSS</sequence>
<evidence type="ECO:0000313" key="1">
    <source>
        <dbReference type="EMBL" id="JAD27090.1"/>
    </source>
</evidence>
<dbReference type="AlphaFoldDB" id="A0A0A8YQG9"/>
<reference evidence="1" key="1">
    <citation type="submission" date="2014-09" db="EMBL/GenBank/DDBJ databases">
        <authorList>
            <person name="Magalhaes I.L.F."/>
            <person name="Oliveira U."/>
            <person name="Santos F.R."/>
            <person name="Vidigal T.H.D.A."/>
            <person name="Brescovit A.D."/>
            <person name="Santos A.J."/>
        </authorList>
    </citation>
    <scope>NUCLEOTIDE SEQUENCE</scope>
    <source>
        <tissue evidence="1">Shoot tissue taken approximately 20 cm above the soil surface</tissue>
    </source>
</reference>
<accession>A0A0A8YQG9</accession>
<name>A0A0A8YQG9_ARUDO</name>
<proteinExistence type="predicted"/>
<dbReference type="EMBL" id="GBRH01270805">
    <property type="protein sequence ID" value="JAD27090.1"/>
    <property type="molecule type" value="Transcribed_RNA"/>
</dbReference>
<protein>
    <submittedName>
        <fullName evidence="1">Uncharacterized protein</fullName>
    </submittedName>
</protein>